<accession>A0A318HV96</accession>
<evidence type="ECO:0000256" key="1">
    <source>
        <dbReference type="ARBA" id="ARBA00022679"/>
    </source>
</evidence>
<dbReference type="OrthoDB" id="572496at2"/>
<keyword evidence="5" id="KW-1185">Reference proteome</keyword>
<dbReference type="Proteomes" id="UP000247781">
    <property type="component" value="Unassembled WGS sequence"/>
</dbReference>
<dbReference type="InterPro" id="IPR050832">
    <property type="entry name" value="Bact_Acetyltransf"/>
</dbReference>
<dbReference type="PANTHER" id="PTHR43877">
    <property type="entry name" value="AMINOALKYLPHOSPHONATE N-ACETYLTRANSFERASE-RELATED-RELATED"/>
    <property type="match status" value="1"/>
</dbReference>
<protein>
    <submittedName>
        <fullName evidence="4">Acetyltransferase (GNAT) family protein</fullName>
    </submittedName>
</protein>
<comment type="caution">
    <text evidence="4">The sequence shown here is derived from an EMBL/GenBank/DDBJ whole genome shotgun (WGS) entry which is preliminary data.</text>
</comment>
<evidence type="ECO:0000256" key="2">
    <source>
        <dbReference type="ARBA" id="ARBA00023315"/>
    </source>
</evidence>
<dbReference type="Pfam" id="PF13508">
    <property type="entry name" value="Acetyltransf_7"/>
    <property type="match status" value="1"/>
</dbReference>
<dbReference type="InterPro" id="IPR000182">
    <property type="entry name" value="GNAT_dom"/>
</dbReference>
<name>A0A318HV96_9MYCO</name>
<dbReference type="InterPro" id="IPR016181">
    <property type="entry name" value="Acyl_CoA_acyltransferase"/>
</dbReference>
<dbReference type="AlphaFoldDB" id="A0A318HV96"/>
<feature type="domain" description="N-acetyltransferase" evidence="3">
    <location>
        <begin position="4"/>
        <end position="151"/>
    </location>
</feature>
<evidence type="ECO:0000259" key="3">
    <source>
        <dbReference type="PROSITE" id="PS51186"/>
    </source>
</evidence>
<dbReference type="Gene3D" id="3.40.630.30">
    <property type="match status" value="1"/>
</dbReference>
<keyword evidence="2" id="KW-0012">Acyltransferase</keyword>
<keyword evidence="1 4" id="KW-0808">Transferase</keyword>
<dbReference type="EMBL" id="QJJU01000002">
    <property type="protein sequence ID" value="PXX12219.1"/>
    <property type="molecule type" value="Genomic_DNA"/>
</dbReference>
<reference evidence="4 5" key="2">
    <citation type="submission" date="2018-06" db="EMBL/GenBank/DDBJ databases">
        <title>Sequencing of bacterial isolates from soil warming experiment in Harvard Forest, Massachusetts, USA.</title>
        <authorList>
            <person name="Deangelis K.PhD."/>
        </authorList>
    </citation>
    <scope>NUCLEOTIDE SEQUENCE [LARGE SCALE GENOMIC DNA]</scope>
    <source>
        <strain evidence="4 5">GAS496</strain>
    </source>
</reference>
<dbReference type="GO" id="GO:0016747">
    <property type="term" value="F:acyltransferase activity, transferring groups other than amino-acyl groups"/>
    <property type="evidence" value="ECO:0007669"/>
    <property type="project" value="InterPro"/>
</dbReference>
<proteinExistence type="predicted"/>
<dbReference type="PANTHER" id="PTHR43877:SF2">
    <property type="entry name" value="AMINOALKYLPHOSPHONATE N-ACETYLTRANSFERASE-RELATED"/>
    <property type="match status" value="1"/>
</dbReference>
<gene>
    <name evidence="4" type="ORF">C8E89_102344</name>
</gene>
<evidence type="ECO:0000313" key="4">
    <source>
        <dbReference type="EMBL" id="PXX12219.1"/>
    </source>
</evidence>
<organism evidence="4 5">
    <name type="scientific">Mycolicibacterium moriokaense</name>
    <dbReference type="NCBI Taxonomy" id="39691"/>
    <lineage>
        <taxon>Bacteria</taxon>
        <taxon>Bacillati</taxon>
        <taxon>Actinomycetota</taxon>
        <taxon>Actinomycetes</taxon>
        <taxon>Mycobacteriales</taxon>
        <taxon>Mycobacteriaceae</taxon>
        <taxon>Mycolicibacterium</taxon>
    </lineage>
</organism>
<reference evidence="5" key="1">
    <citation type="submission" date="2018-05" db="EMBL/GenBank/DDBJ databases">
        <authorList>
            <person name="Deangelis K."/>
            <person name="Huntemann M."/>
            <person name="Clum A."/>
            <person name="Pillay M."/>
            <person name="Palaniappan K."/>
            <person name="Varghese N."/>
            <person name="Mikhailova N."/>
            <person name="Stamatis D."/>
            <person name="Reddy T."/>
            <person name="Daum C."/>
            <person name="Shapiro N."/>
            <person name="Ivanova N."/>
            <person name="Kyrpides N."/>
            <person name="Woyke T."/>
        </authorList>
    </citation>
    <scope>NUCLEOTIDE SEQUENCE [LARGE SCALE GENOMIC DNA]</scope>
    <source>
        <strain evidence="5">GAS496</strain>
    </source>
</reference>
<dbReference type="PROSITE" id="PS51186">
    <property type="entry name" value="GNAT"/>
    <property type="match status" value="1"/>
</dbReference>
<sequence length="172" mass="19272">MDGTSIRRATTADLTEIKRLMTDAYTKYIERIGRRPAPMTADYAAALEHSRVWVLERGDAIVGALVTENRGDHLLLETIAVAPAAQGRGYGRLLLDRAECDAAELGLAEIRLYTNEAMTENLTFYPRHGYRETGRATQAGFRRVYFSKTLGHKDVGELSHRDRGDDPWQSDS</sequence>
<evidence type="ECO:0000313" key="5">
    <source>
        <dbReference type="Proteomes" id="UP000247781"/>
    </source>
</evidence>
<dbReference type="CDD" id="cd04301">
    <property type="entry name" value="NAT_SF"/>
    <property type="match status" value="1"/>
</dbReference>
<dbReference type="SUPFAM" id="SSF55729">
    <property type="entry name" value="Acyl-CoA N-acyltransferases (Nat)"/>
    <property type="match status" value="1"/>
</dbReference>